<feature type="region of interest" description="Disordered" evidence="1">
    <location>
        <begin position="58"/>
        <end position="103"/>
    </location>
</feature>
<sequence>MLRRINALSNVATPTSGQATEDDIPILTEFYEGGGALSAIAVEQLLASYHADDVPASLGDTPEVLPSPSEGKTASQVPGIKFLPADEDVEHPRDVSSEQETEHPPLLLARRELAEAVIADMQPVIAQAIQEALAKEMQALTPRLSAEVERVLADSFRERVLQVLKKD</sequence>
<dbReference type="KEGG" id="mfa:Mfla_0224"/>
<keyword evidence="3" id="KW-1185">Reference proteome</keyword>
<organism evidence="2 3">
    <name type="scientific">Methylobacillus flagellatus (strain ATCC 51484 / DSM 6875 / VKM B-1610 / KT)</name>
    <dbReference type="NCBI Taxonomy" id="265072"/>
    <lineage>
        <taxon>Bacteria</taxon>
        <taxon>Pseudomonadati</taxon>
        <taxon>Pseudomonadota</taxon>
        <taxon>Betaproteobacteria</taxon>
        <taxon>Nitrosomonadales</taxon>
        <taxon>Methylophilaceae</taxon>
        <taxon>Methylobacillus</taxon>
    </lineage>
</organism>
<evidence type="ECO:0000313" key="3">
    <source>
        <dbReference type="Proteomes" id="UP000002440"/>
    </source>
</evidence>
<dbReference type="AlphaFoldDB" id="Q1H4U2"/>
<proteinExistence type="predicted"/>
<dbReference type="STRING" id="265072.Mfla_0224"/>
<dbReference type="EMBL" id="CP000284">
    <property type="protein sequence ID" value="ABE48495.1"/>
    <property type="molecule type" value="Genomic_DNA"/>
</dbReference>
<protein>
    <submittedName>
        <fullName evidence="2">Uncharacterized protein</fullName>
    </submittedName>
</protein>
<name>Q1H4U2_METFK</name>
<evidence type="ECO:0000256" key="1">
    <source>
        <dbReference type="SAM" id="MobiDB-lite"/>
    </source>
</evidence>
<accession>Q1H4U2</accession>
<dbReference type="HOGENOM" id="CLU_1592643_0_0_4"/>
<dbReference type="Proteomes" id="UP000002440">
    <property type="component" value="Chromosome"/>
</dbReference>
<feature type="compositionally biased region" description="Basic and acidic residues" evidence="1">
    <location>
        <begin position="90"/>
        <end position="103"/>
    </location>
</feature>
<evidence type="ECO:0000313" key="2">
    <source>
        <dbReference type="EMBL" id="ABE48495.1"/>
    </source>
</evidence>
<reference evidence="2 3" key="1">
    <citation type="submission" date="2006-03" db="EMBL/GenBank/DDBJ databases">
        <title>Complete sequence of Methylobacillus flagellatus KT.</title>
        <authorList>
            <consortium name="US DOE Joint Genome Institute"/>
            <person name="Copeland A."/>
            <person name="Lucas S."/>
            <person name="Lapidus A."/>
            <person name="Barry K."/>
            <person name="Detter J.C."/>
            <person name="Glavina del Rio T."/>
            <person name="Hammon N."/>
            <person name="Israni S."/>
            <person name="Dalin E."/>
            <person name="Tice H."/>
            <person name="Pitluck S."/>
            <person name="Brettin T."/>
            <person name="Bruce D."/>
            <person name="Han C."/>
            <person name="Tapia R."/>
            <person name="Saunders E."/>
            <person name="Gilna P."/>
            <person name="Schmutz J."/>
            <person name="Larimer F."/>
            <person name="Land M."/>
            <person name="Kyrpides N."/>
            <person name="Anderson I."/>
            <person name="Richardson P."/>
        </authorList>
    </citation>
    <scope>NUCLEOTIDE SEQUENCE [LARGE SCALE GENOMIC DNA]</scope>
    <source>
        <strain evidence="3">KT / ATCC 51484 / DSM 6875</strain>
    </source>
</reference>
<gene>
    <name evidence="2" type="ordered locus">Mfla_0224</name>
</gene>